<reference evidence="9" key="1">
    <citation type="journal article" date="2019" name="Int. J. Syst. Evol. Microbiol.">
        <title>The Global Catalogue of Microorganisms (GCM) 10K type strain sequencing project: providing services to taxonomists for standard genome sequencing and annotation.</title>
        <authorList>
            <consortium name="The Broad Institute Genomics Platform"/>
            <consortium name="The Broad Institute Genome Sequencing Center for Infectious Disease"/>
            <person name="Wu L."/>
            <person name="Ma J."/>
        </authorList>
    </citation>
    <scope>NUCLEOTIDE SEQUENCE [LARGE SCALE GENOMIC DNA]</scope>
    <source>
        <strain evidence="9">JCM 6886</strain>
    </source>
</reference>
<keyword evidence="2" id="KW-1003">Cell membrane</keyword>
<feature type="transmembrane region" description="Helical" evidence="6">
    <location>
        <begin position="233"/>
        <end position="254"/>
    </location>
</feature>
<accession>A0ABP3D806</accession>
<comment type="subcellular location">
    <subcellularLocation>
        <location evidence="1">Cell membrane</location>
        <topology evidence="1">Multi-pass membrane protein</topology>
    </subcellularLocation>
</comment>
<feature type="transmembrane region" description="Helical" evidence="6">
    <location>
        <begin position="284"/>
        <end position="316"/>
    </location>
</feature>
<feature type="transmembrane region" description="Helical" evidence="6">
    <location>
        <begin position="198"/>
        <end position="221"/>
    </location>
</feature>
<comment type="caution">
    <text evidence="8">The sequence shown here is derived from an EMBL/GenBank/DDBJ whole genome shotgun (WGS) entry which is preliminary data.</text>
</comment>
<gene>
    <name evidence="8" type="ORF">GCM10008964_16600</name>
</gene>
<dbReference type="NCBIfam" id="TIGR00361">
    <property type="entry name" value="ComEC_Rec2"/>
    <property type="match status" value="1"/>
</dbReference>
<dbReference type="Pfam" id="PF13567">
    <property type="entry name" value="DUF4131"/>
    <property type="match status" value="1"/>
</dbReference>
<keyword evidence="4 6" id="KW-1133">Transmembrane helix</keyword>
<protein>
    <submittedName>
        <fullName evidence="8">DNA internalization-related competence protein ComEC/Rec2</fullName>
    </submittedName>
</protein>
<dbReference type="InterPro" id="IPR035681">
    <property type="entry name" value="ComA-like_MBL"/>
</dbReference>
<feature type="transmembrane region" description="Helical" evidence="6">
    <location>
        <begin position="360"/>
        <end position="383"/>
    </location>
</feature>
<dbReference type="SUPFAM" id="SSF56281">
    <property type="entry name" value="Metallo-hydrolase/oxidoreductase"/>
    <property type="match status" value="1"/>
</dbReference>
<dbReference type="NCBIfam" id="TIGR00360">
    <property type="entry name" value="ComEC_N-term"/>
    <property type="match status" value="1"/>
</dbReference>
<name>A0ABP3D806_9GAMM</name>
<dbReference type="SMART" id="SM00849">
    <property type="entry name" value="Lactamase_B"/>
    <property type="match status" value="1"/>
</dbReference>
<evidence type="ECO:0000259" key="7">
    <source>
        <dbReference type="SMART" id="SM00849"/>
    </source>
</evidence>
<dbReference type="InterPro" id="IPR025405">
    <property type="entry name" value="DUF4131"/>
</dbReference>
<dbReference type="PANTHER" id="PTHR30619">
    <property type="entry name" value="DNA INTERNALIZATION/COMPETENCE PROTEIN COMEC/REC2"/>
    <property type="match status" value="1"/>
</dbReference>
<keyword evidence="9" id="KW-1185">Reference proteome</keyword>
<evidence type="ECO:0000256" key="5">
    <source>
        <dbReference type="ARBA" id="ARBA00023136"/>
    </source>
</evidence>
<feature type="domain" description="Metallo-beta-lactamase" evidence="7">
    <location>
        <begin position="478"/>
        <end position="663"/>
    </location>
</feature>
<feature type="transmembrane region" description="Helical" evidence="6">
    <location>
        <begin position="421"/>
        <end position="439"/>
    </location>
</feature>
<dbReference type="InterPro" id="IPR004477">
    <property type="entry name" value="ComEC_N"/>
</dbReference>
<sequence>MFFVALAYYRKLWILGFIVGLLWCAFQAQSAIQNKLAADTPAKTTQVQGLIASIPQTGHHHISFEFCPEDSSLPKKIKLSWYYPPEDIPQAGEHWQFTVKLKPPYGMMNPGGFDYEKWLFSKGIGATGYIKKAEDNQRLATSSQWQINAWRSELEQHIRSLIPQAEQLPLILGLAIGQRDDINQTQWQVLRDTGTSHLMAISGLHIGLASALGFLLTSAFWRYCPLTSVRIPAHRIGALGGLYTAIFYACLAGLSIPTQRALIMVSLAMLAVFFKRAFYPSHVLSLACMIVLFLDPFAVLNAGFWLSFGAVAIILMSCTQRFPGIKLAWLKIHFLMAVALIPLLIIFFNDVSVVSPIGNLMAVPLVSVLIVPLIILAMMLLPLSMKLSSLLLAAADYLLNCLWSILSWLSHLSFASWQTPVYPWPILVMLALSLLFMLLPRGFPGKYLAILLLMPLLFYKTDRPASGDVFVSVLDVGQGLASVIETTHHTLIFDTGPKYSQSFNTGEAVVVPFLRYRDIDDVDMVIISHGDNDHIGGLSGILKHINVTQIMTSQPLEHKVTTFCTAGQHWQWDQVEFKILHPFQNQSGSDNERSCVLQIKGKNLSVLLPGDIEKQGEQILVSSYGKSLKSDVLLVPHHGSKTSSSRHFIESISPKYAVFSVGFRNRYGFPVTDVADRYRNIPSTILRTDLNGAILFGRGDSPIFWRQQQEQLWTSKATE</sequence>
<evidence type="ECO:0000256" key="6">
    <source>
        <dbReference type="SAM" id="Phobius"/>
    </source>
</evidence>
<feature type="transmembrane region" description="Helical" evidence="6">
    <location>
        <begin position="261"/>
        <end position="278"/>
    </location>
</feature>
<dbReference type="InterPro" id="IPR036866">
    <property type="entry name" value="RibonucZ/Hydroxyglut_hydro"/>
</dbReference>
<dbReference type="CDD" id="cd07731">
    <property type="entry name" value="ComA-like_MBL-fold"/>
    <property type="match status" value="1"/>
</dbReference>
<dbReference type="Pfam" id="PF03772">
    <property type="entry name" value="Competence"/>
    <property type="match status" value="1"/>
</dbReference>
<keyword evidence="5 6" id="KW-0472">Membrane</keyword>
<evidence type="ECO:0000256" key="4">
    <source>
        <dbReference type="ARBA" id="ARBA00022989"/>
    </source>
</evidence>
<feature type="transmembrane region" description="Helical" evidence="6">
    <location>
        <begin position="6"/>
        <end position="26"/>
    </location>
</feature>
<dbReference type="Proteomes" id="UP001501476">
    <property type="component" value="Unassembled WGS sequence"/>
</dbReference>
<dbReference type="InterPro" id="IPR001279">
    <property type="entry name" value="Metallo-B-lactamas"/>
</dbReference>
<evidence type="ECO:0000256" key="2">
    <source>
        <dbReference type="ARBA" id="ARBA00022475"/>
    </source>
</evidence>
<dbReference type="PANTHER" id="PTHR30619:SF1">
    <property type="entry name" value="RECOMBINATION PROTEIN 2"/>
    <property type="match status" value="1"/>
</dbReference>
<dbReference type="Pfam" id="PF00753">
    <property type="entry name" value="Lactamase_B"/>
    <property type="match status" value="1"/>
</dbReference>
<evidence type="ECO:0000313" key="9">
    <source>
        <dbReference type="Proteomes" id="UP001501476"/>
    </source>
</evidence>
<dbReference type="Gene3D" id="3.60.15.10">
    <property type="entry name" value="Ribonuclease Z/Hydroxyacylglutathione hydrolase-like"/>
    <property type="match status" value="1"/>
</dbReference>
<proteinExistence type="predicted"/>
<dbReference type="EMBL" id="BAAADG010000005">
    <property type="protein sequence ID" value="GAA0225683.1"/>
    <property type="molecule type" value="Genomic_DNA"/>
</dbReference>
<keyword evidence="3 6" id="KW-0812">Transmembrane</keyword>
<evidence type="ECO:0000313" key="8">
    <source>
        <dbReference type="EMBL" id="GAA0225683.1"/>
    </source>
</evidence>
<feature type="transmembrane region" description="Helical" evidence="6">
    <location>
        <begin position="390"/>
        <end position="409"/>
    </location>
</feature>
<organism evidence="8 9">
    <name type="scientific">Methylophaga marina</name>
    <dbReference type="NCBI Taxonomy" id="45495"/>
    <lineage>
        <taxon>Bacteria</taxon>
        <taxon>Pseudomonadati</taxon>
        <taxon>Pseudomonadota</taxon>
        <taxon>Gammaproteobacteria</taxon>
        <taxon>Thiotrichales</taxon>
        <taxon>Piscirickettsiaceae</taxon>
        <taxon>Methylophaga</taxon>
    </lineage>
</organism>
<evidence type="ECO:0000256" key="3">
    <source>
        <dbReference type="ARBA" id="ARBA00022692"/>
    </source>
</evidence>
<dbReference type="InterPro" id="IPR052159">
    <property type="entry name" value="Competence_DNA_uptake"/>
</dbReference>
<feature type="transmembrane region" description="Helical" evidence="6">
    <location>
        <begin position="328"/>
        <end position="348"/>
    </location>
</feature>
<evidence type="ECO:0000256" key="1">
    <source>
        <dbReference type="ARBA" id="ARBA00004651"/>
    </source>
</evidence>
<dbReference type="InterPro" id="IPR004797">
    <property type="entry name" value="Competence_ComEC/Rec2"/>
</dbReference>